<protein>
    <submittedName>
        <fullName evidence="1">Uncharacterized protein</fullName>
    </submittedName>
</protein>
<proteinExistence type="predicted"/>
<evidence type="ECO:0000313" key="2">
    <source>
        <dbReference type="Proteomes" id="UP001295423"/>
    </source>
</evidence>
<comment type="caution">
    <text evidence="1">The sequence shown here is derived from an EMBL/GenBank/DDBJ whole genome shotgun (WGS) entry which is preliminary data.</text>
</comment>
<dbReference type="AlphaFoldDB" id="A0AAD2G7F4"/>
<organism evidence="1 2">
    <name type="scientific">Cylindrotheca closterium</name>
    <dbReference type="NCBI Taxonomy" id="2856"/>
    <lineage>
        <taxon>Eukaryota</taxon>
        <taxon>Sar</taxon>
        <taxon>Stramenopiles</taxon>
        <taxon>Ochrophyta</taxon>
        <taxon>Bacillariophyta</taxon>
        <taxon>Bacillariophyceae</taxon>
        <taxon>Bacillariophycidae</taxon>
        <taxon>Bacillariales</taxon>
        <taxon>Bacillariaceae</taxon>
        <taxon>Cylindrotheca</taxon>
    </lineage>
</organism>
<name>A0AAD2G7F4_9STRA</name>
<keyword evidence="2" id="KW-1185">Reference proteome</keyword>
<dbReference type="Proteomes" id="UP001295423">
    <property type="component" value="Unassembled WGS sequence"/>
</dbReference>
<dbReference type="EMBL" id="CAKOGP040002214">
    <property type="protein sequence ID" value="CAJ1965646.1"/>
    <property type="molecule type" value="Genomic_DNA"/>
</dbReference>
<reference evidence="1" key="1">
    <citation type="submission" date="2023-08" db="EMBL/GenBank/DDBJ databases">
        <authorList>
            <person name="Audoor S."/>
            <person name="Bilcke G."/>
        </authorList>
    </citation>
    <scope>NUCLEOTIDE SEQUENCE</scope>
</reference>
<accession>A0AAD2G7F4</accession>
<sequence length="216" mass="24189">MTISSIQTVIDMNQQTIDHLEAQDYYRAVASASSALQHLGNITATQQDRFLQASTSPASSFDQCILLTRIAENDDTPHQDDSPPFIYSDAIPLAPTVTNYAIVAPVLMFNAALAHHLIAKQDKERSIQYLYRAKQLYTLAYNSQDIQQNPLFQFVLYNNTALIDLQIGNTESWNASIFYLLSIYMILVDQGRSSHLRHIRGFLRNLPVATPTAPAA</sequence>
<gene>
    <name evidence="1" type="ORF">CYCCA115_LOCUS21239</name>
</gene>
<evidence type="ECO:0000313" key="1">
    <source>
        <dbReference type="EMBL" id="CAJ1965646.1"/>
    </source>
</evidence>